<evidence type="ECO:0000256" key="6">
    <source>
        <dbReference type="SAM" id="MobiDB-lite"/>
    </source>
</evidence>
<dbReference type="EMBL" id="BMJD01000011">
    <property type="protein sequence ID" value="GGB41072.1"/>
    <property type="molecule type" value="Genomic_DNA"/>
</dbReference>
<gene>
    <name evidence="10" type="ORF">GCM10011409_18230</name>
</gene>
<dbReference type="NCBIfam" id="TIGR01167">
    <property type="entry name" value="LPXTG_anchor"/>
    <property type="match status" value="1"/>
</dbReference>
<evidence type="ECO:0000256" key="7">
    <source>
        <dbReference type="SAM" id="Phobius"/>
    </source>
</evidence>
<keyword evidence="3" id="KW-0964">Secreted</keyword>
<keyword evidence="2" id="KW-0134">Cell wall</keyword>
<protein>
    <recommendedName>
        <fullName evidence="9">Gram-positive cocci surface proteins LPxTG domain-containing protein</fullName>
    </recommendedName>
</protein>
<reference evidence="10" key="1">
    <citation type="journal article" date="2014" name="Int. J. Syst. Evol. Microbiol.">
        <title>Complete genome sequence of Corynebacterium casei LMG S-19264T (=DSM 44701T), isolated from a smear-ripened cheese.</title>
        <authorList>
            <consortium name="US DOE Joint Genome Institute (JGI-PGF)"/>
            <person name="Walter F."/>
            <person name="Albersmeier A."/>
            <person name="Kalinowski J."/>
            <person name="Ruckert C."/>
        </authorList>
    </citation>
    <scope>NUCLEOTIDE SEQUENCE</scope>
    <source>
        <strain evidence="10">CGMCC 1.15454</strain>
    </source>
</reference>
<dbReference type="Pfam" id="PF00746">
    <property type="entry name" value="Gram_pos_anchor"/>
    <property type="match status" value="1"/>
</dbReference>
<feature type="compositionally biased region" description="Polar residues" evidence="6">
    <location>
        <begin position="195"/>
        <end position="204"/>
    </location>
</feature>
<evidence type="ECO:0000256" key="4">
    <source>
        <dbReference type="ARBA" id="ARBA00022729"/>
    </source>
</evidence>
<dbReference type="InterPro" id="IPR019931">
    <property type="entry name" value="LPXTG_anchor"/>
</dbReference>
<sequence>MKARVVIMLFAIFIMQLPVHSFAASVTIEVNKKEIRPGDELDISGEATGMDEVLVKIVGPDSTVFYLDVLPVAREEYKTTVGFPKTDTVPGKYTILAGNGGIQAETSVMLAGEKEEDDGEDDSPDKDDNGGDKSDGGTDGNQENNGGTDDENDGDNGGAGNNDDNGTGEQDNGKNHNGENGNVNEDNDRSDDQNNKANGESLPDTSTSIFNYFLAGLILCVIGLLLWYQKRKKA</sequence>
<evidence type="ECO:0000259" key="9">
    <source>
        <dbReference type="PROSITE" id="PS50847"/>
    </source>
</evidence>
<feature type="compositionally biased region" description="Acidic residues" evidence="6">
    <location>
        <begin position="114"/>
        <end position="125"/>
    </location>
</feature>
<feature type="region of interest" description="Disordered" evidence="6">
    <location>
        <begin position="112"/>
        <end position="204"/>
    </location>
</feature>
<evidence type="ECO:0000256" key="3">
    <source>
        <dbReference type="ARBA" id="ARBA00022525"/>
    </source>
</evidence>
<feature type="signal peptide" evidence="8">
    <location>
        <begin position="1"/>
        <end position="23"/>
    </location>
</feature>
<comment type="subcellular location">
    <subcellularLocation>
        <location evidence="1">Secreted</location>
        <location evidence="1">Cell wall</location>
        <topology evidence="1">Peptidoglycan-anchor</topology>
    </subcellularLocation>
</comment>
<proteinExistence type="predicted"/>
<keyword evidence="7" id="KW-0472">Membrane</keyword>
<reference evidence="10" key="2">
    <citation type="submission" date="2020-09" db="EMBL/GenBank/DDBJ databases">
        <authorList>
            <person name="Sun Q."/>
            <person name="Zhou Y."/>
        </authorList>
    </citation>
    <scope>NUCLEOTIDE SEQUENCE</scope>
    <source>
        <strain evidence="10">CGMCC 1.15454</strain>
    </source>
</reference>
<keyword evidence="4 8" id="KW-0732">Signal</keyword>
<feature type="compositionally biased region" description="Basic and acidic residues" evidence="6">
    <location>
        <begin position="126"/>
        <end position="136"/>
    </location>
</feature>
<evidence type="ECO:0000313" key="10">
    <source>
        <dbReference type="EMBL" id="GGB41072.1"/>
    </source>
</evidence>
<evidence type="ECO:0000256" key="2">
    <source>
        <dbReference type="ARBA" id="ARBA00022512"/>
    </source>
</evidence>
<dbReference type="Proteomes" id="UP000621492">
    <property type="component" value="Unassembled WGS sequence"/>
</dbReference>
<evidence type="ECO:0000256" key="8">
    <source>
        <dbReference type="SAM" id="SignalP"/>
    </source>
</evidence>
<accession>A0A9W5TWU3</accession>
<dbReference type="RefSeq" id="WP_102415717.1">
    <property type="nucleotide sequence ID" value="NZ_BMJD01000011.1"/>
</dbReference>
<keyword evidence="5" id="KW-0572">Peptidoglycan-anchor</keyword>
<name>A0A9W5TWU3_9BACI</name>
<feature type="domain" description="Gram-positive cocci surface proteins LPxTG" evidence="9">
    <location>
        <begin position="202"/>
        <end position="234"/>
    </location>
</feature>
<evidence type="ECO:0000313" key="11">
    <source>
        <dbReference type="Proteomes" id="UP000621492"/>
    </source>
</evidence>
<organism evidence="10 11">
    <name type="scientific">Lentibacillus populi</name>
    <dbReference type="NCBI Taxonomy" id="1827502"/>
    <lineage>
        <taxon>Bacteria</taxon>
        <taxon>Bacillati</taxon>
        <taxon>Bacillota</taxon>
        <taxon>Bacilli</taxon>
        <taxon>Bacillales</taxon>
        <taxon>Bacillaceae</taxon>
        <taxon>Lentibacillus</taxon>
    </lineage>
</organism>
<evidence type="ECO:0000256" key="5">
    <source>
        <dbReference type="ARBA" id="ARBA00023088"/>
    </source>
</evidence>
<keyword evidence="7" id="KW-0812">Transmembrane</keyword>
<comment type="caution">
    <text evidence="10">The sequence shown here is derived from an EMBL/GenBank/DDBJ whole genome shotgun (WGS) entry which is preliminary data.</text>
</comment>
<feature type="transmembrane region" description="Helical" evidence="7">
    <location>
        <begin position="209"/>
        <end position="228"/>
    </location>
</feature>
<keyword evidence="7" id="KW-1133">Transmembrane helix</keyword>
<dbReference type="PROSITE" id="PS50847">
    <property type="entry name" value="GRAM_POS_ANCHORING"/>
    <property type="match status" value="1"/>
</dbReference>
<feature type="chain" id="PRO_5040811884" description="Gram-positive cocci surface proteins LPxTG domain-containing protein" evidence="8">
    <location>
        <begin position="24"/>
        <end position="234"/>
    </location>
</feature>
<evidence type="ECO:0000256" key="1">
    <source>
        <dbReference type="ARBA" id="ARBA00004168"/>
    </source>
</evidence>
<keyword evidence="11" id="KW-1185">Reference proteome</keyword>
<dbReference type="AlphaFoldDB" id="A0A9W5TWU3"/>